<evidence type="ECO:0000313" key="6">
    <source>
        <dbReference type="Proteomes" id="UP000256478"/>
    </source>
</evidence>
<dbReference type="InterPro" id="IPR010982">
    <property type="entry name" value="Lambda_DNA-bd_dom_sf"/>
</dbReference>
<dbReference type="RefSeq" id="WP_116007890.1">
    <property type="nucleotide sequence ID" value="NZ_QUOU01000001.1"/>
</dbReference>
<proteinExistence type="predicted"/>
<protein>
    <submittedName>
        <fullName evidence="5">XRE family transcriptional regulator</fullName>
    </submittedName>
</protein>
<evidence type="ECO:0000256" key="1">
    <source>
        <dbReference type="ARBA" id="ARBA00023015"/>
    </source>
</evidence>
<dbReference type="PROSITE" id="PS50943">
    <property type="entry name" value="HTH_CROC1"/>
    <property type="match status" value="1"/>
</dbReference>
<dbReference type="PANTHER" id="PTHR40661:SF3">
    <property type="entry name" value="FELS-1 PROPHAGE TRANSCRIPTIONAL REGULATOR"/>
    <property type="match status" value="1"/>
</dbReference>
<gene>
    <name evidence="5" type="ORF">DXX93_09485</name>
</gene>
<dbReference type="PANTHER" id="PTHR40661">
    <property type="match status" value="1"/>
</dbReference>
<dbReference type="AlphaFoldDB" id="A0A3E0TQQ5"/>
<reference evidence="5 6" key="1">
    <citation type="submission" date="2018-08" db="EMBL/GenBank/DDBJ databases">
        <title>Thalassotalea euphylliae genome.</title>
        <authorList>
            <person name="Summers S."/>
            <person name="Rice S.A."/>
            <person name="Freckelton M.L."/>
            <person name="Nedved B.T."/>
            <person name="Hadfield M.G."/>
        </authorList>
    </citation>
    <scope>NUCLEOTIDE SEQUENCE [LARGE SCALE GENOMIC DNA]</scope>
    <source>
        <strain evidence="5 6">H1</strain>
    </source>
</reference>
<dbReference type="SMART" id="SM00530">
    <property type="entry name" value="HTH_XRE"/>
    <property type="match status" value="1"/>
</dbReference>
<keyword evidence="3" id="KW-0804">Transcription</keyword>
<dbReference type="GO" id="GO:0003677">
    <property type="term" value="F:DNA binding"/>
    <property type="evidence" value="ECO:0007669"/>
    <property type="project" value="UniProtKB-KW"/>
</dbReference>
<evidence type="ECO:0000256" key="3">
    <source>
        <dbReference type="ARBA" id="ARBA00023163"/>
    </source>
</evidence>
<keyword evidence="1" id="KW-0805">Transcription regulation</keyword>
<evidence type="ECO:0000259" key="4">
    <source>
        <dbReference type="PROSITE" id="PS50943"/>
    </source>
</evidence>
<dbReference type="EMBL" id="QUOU01000001">
    <property type="protein sequence ID" value="REL26783.1"/>
    <property type="molecule type" value="Genomic_DNA"/>
</dbReference>
<dbReference type="SUPFAM" id="SSF47413">
    <property type="entry name" value="lambda repressor-like DNA-binding domains"/>
    <property type="match status" value="1"/>
</dbReference>
<dbReference type="InterPro" id="IPR001387">
    <property type="entry name" value="Cro/C1-type_HTH"/>
</dbReference>
<dbReference type="OrthoDB" id="8613261at2"/>
<accession>A0A3E0TQQ5</accession>
<dbReference type="Pfam" id="PF13443">
    <property type="entry name" value="HTH_26"/>
    <property type="match status" value="1"/>
</dbReference>
<sequence length="234" mass="27043">MGHKFSSRLKKLLKRRKMSISELSRLTNISRQSIYKWLATDHISPQSITKLARSLAVDEDWLRYGVKPFITRDNNEVKEKSAFIKVIDNHAFDDTKRHLDKLDVLVGAYHFNNGKITCYNTSSVLNPKAPMIDSFHDIGQHVYLPQLKRIKLHALKLLKQLTVDDFYLSTFHNTHIYQCTLLPIFNHTHLVEGISFCVKKVFVNQDMLSRCLKAKCDTCINQLYCDFAANNAVS</sequence>
<dbReference type="CDD" id="cd00093">
    <property type="entry name" value="HTH_XRE"/>
    <property type="match status" value="1"/>
</dbReference>
<dbReference type="Gene3D" id="1.10.260.40">
    <property type="entry name" value="lambda repressor-like DNA-binding domains"/>
    <property type="match status" value="1"/>
</dbReference>
<dbReference type="Proteomes" id="UP000256478">
    <property type="component" value="Unassembled WGS sequence"/>
</dbReference>
<name>A0A3E0TQQ5_9GAMM</name>
<comment type="caution">
    <text evidence="5">The sequence shown here is derived from an EMBL/GenBank/DDBJ whole genome shotgun (WGS) entry which is preliminary data.</text>
</comment>
<feature type="domain" description="HTH cro/C1-type" evidence="4">
    <location>
        <begin position="9"/>
        <end position="62"/>
    </location>
</feature>
<evidence type="ECO:0000313" key="5">
    <source>
        <dbReference type="EMBL" id="REL26783.1"/>
    </source>
</evidence>
<organism evidence="5 6">
    <name type="scientific">Thalassotalea euphylliae</name>
    <dbReference type="NCBI Taxonomy" id="1655234"/>
    <lineage>
        <taxon>Bacteria</taxon>
        <taxon>Pseudomonadati</taxon>
        <taxon>Pseudomonadota</taxon>
        <taxon>Gammaproteobacteria</taxon>
        <taxon>Alteromonadales</taxon>
        <taxon>Colwelliaceae</taxon>
        <taxon>Thalassotalea</taxon>
    </lineage>
</organism>
<evidence type="ECO:0000256" key="2">
    <source>
        <dbReference type="ARBA" id="ARBA00023125"/>
    </source>
</evidence>
<keyword evidence="2" id="KW-0238">DNA-binding</keyword>